<evidence type="ECO:0000313" key="1">
    <source>
        <dbReference type="EMBL" id="RBB32226.1"/>
    </source>
</evidence>
<proteinExistence type="predicted"/>
<dbReference type="Pfam" id="PF10933">
    <property type="entry name" value="DUF2827"/>
    <property type="match status" value="1"/>
</dbReference>
<dbReference type="EMBL" id="QMFZ01000064">
    <property type="protein sequence ID" value="RBB32226.1"/>
    <property type="molecule type" value="Genomic_DNA"/>
</dbReference>
<sequence length="374" mass="42247">MNERRKLKVGVTIYLREGAQSIWENGIFQNCFFLVMLLRRSPIVGEVFLVNGGPGRPTDAGDFLALAPAPVIDLNTAQEKLDVTIELSAQLDVVWAKAFREKGGHIIGMRVANDYVIDIERMMFDKPHGTLVSGTPYSAVWTLPAFEMTCADYYGATMRAPVRAMPHLWSPALLERSIRDDGSDLSFAYQPGRARWRLAVLEPNICMVKTCHIPMLVADVAHRHDPNFIEVLRVFNAMRIKEDQVFVGFARSLDLVRHGIGTFEPRMAVYQIMSRQADAVIAHHWENGQNYVYYEALHGGYPLIHNSAFIGGCGYRYADFDCEEGALALRRAYAEHDANLDAYRHETRKFLATLDPESDENVRIYSAELEALFA</sequence>
<comment type="caution">
    <text evidence="1">The sequence shown here is derived from an EMBL/GenBank/DDBJ whole genome shotgun (WGS) entry which is preliminary data.</text>
</comment>
<keyword evidence="2" id="KW-1185">Reference proteome</keyword>
<dbReference type="Proteomes" id="UP000252458">
    <property type="component" value="Unassembled WGS sequence"/>
</dbReference>
<dbReference type="InterPro" id="IPR021234">
    <property type="entry name" value="DUF2827"/>
</dbReference>
<dbReference type="RefSeq" id="WP_113047928.1">
    <property type="nucleotide sequence ID" value="NZ_QMFZ01000064.1"/>
</dbReference>
<reference evidence="1 2" key="1">
    <citation type="submission" date="2018-06" db="EMBL/GenBank/DDBJ databases">
        <title>Draft genome sequence of Burkholderia reimsis strain BE51 isolated from a French agricultural soil.</title>
        <authorList>
            <person name="Esmaeel Q."/>
        </authorList>
    </citation>
    <scope>NUCLEOTIDE SEQUENCE [LARGE SCALE GENOMIC DNA]</scope>
    <source>
        <strain evidence="1 2">BE51</strain>
    </source>
</reference>
<dbReference type="AlphaFoldDB" id="A0A365QHM5"/>
<accession>A0A365QHM5</accession>
<gene>
    <name evidence="1" type="ORF">DPV79_39075</name>
</gene>
<evidence type="ECO:0000313" key="2">
    <source>
        <dbReference type="Proteomes" id="UP000252458"/>
    </source>
</evidence>
<protein>
    <submittedName>
        <fullName evidence="1">DUF2827 domain-containing protein</fullName>
    </submittedName>
</protein>
<name>A0A365QHM5_9BURK</name>
<organism evidence="1 2">
    <name type="scientific">Burkholderia reimsis</name>
    <dbReference type="NCBI Taxonomy" id="2234132"/>
    <lineage>
        <taxon>Bacteria</taxon>
        <taxon>Pseudomonadati</taxon>
        <taxon>Pseudomonadota</taxon>
        <taxon>Betaproteobacteria</taxon>
        <taxon>Burkholderiales</taxon>
        <taxon>Burkholderiaceae</taxon>
        <taxon>Burkholderia</taxon>
    </lineage>
</organism>